<dbReference type="AlphaFoldDB" id="A0A6A6LWL5"/>
<dbReference type="GO" id="GO:0031490">
    <property type="term" value="F:chromatin DNA binding"/>
    <property type="evidence" value="ECO:0007669"/>
    <property type="project" value="TreeGrafter"/>
</dbReference>
<evidence type="ECO:0000256" key="3">
    <source>
        <dbReference type="ARBA" id="ARBA00022723"/>
    </source>
</evidence>
<sequence length="186" mass="20647">MNEWSLPTRTKNLSKKVKSTPAFEFLKGNGIPKKRLSALNKSSFVVVDLEGDSEDEVLEQAFGAPCYSTEILNQPLCDSSIVDLHRSRPTCAYELCLSCCHEIREGSLSSRAEMKFQYVDRGSDYVHDGDPLPCDFESAEDQGEPTVVLWNANDDGSISCAPKEMGCCGDCVLELKLSFQWDAFQS</sequence>
<evidence type="ECO:0000313" key="6">
    <source>
        <dbReference type="Proteomes" id="UP000467840"/>
    </source>
</evidence>
<comment type="subcellular location">
    <subcellularLocation>
        <location evidence="1">Nucleus</location>
    </subcellularLocation>
</comment>
<dbReference type="GO" id="GO:0003712">
    <property type="term" value="F:transcription coregulator activity"/>
    <property type="evidence" value="ECO:0007669"/>
    <property type="project" value="TreeGrafter"/>
</dbReference>
<keyword evidence="6" id="KW-1185">Reference proteome</keyword>
<dbReference type="InterPro" id="IPR045109">
    <property type="entry name" value="LSDs-like"/>
</dbReference>
<protein>
    <submittedName>
        <fullName evidence="5">Uncharacterized protein</fullName>
    </submittedName>
</protein>
<accession>A0A6A6LWL5</accession>
<dbReference type="GO" id="GO:0006357">
    <property type="term" value="P:regulation of transcription by RNA polymerase II"/>
    <property type="evidence" value="ECO:0007669"/>
    <property type="project" value="TreeGrafter"/>
</dbReference>
<evidence type="ECO:0000313" key="5">
    <source>
        <dbReference type="EMBL" id="KAF2304907.1"/>
    </source>
</evidence>
<gene>
    <name evidence="5" type="ORF">GH714_000444</name>
</gene>
<comment type="similarity">
    <text evidence="2">Belongs to the JARID1 histone demethylase family.</text>
</comment>
<organism evidence="5 6">
    <name type="scientific">Hevea brasiliensis</name>
    <name type="common">Para rubber tree</name>
    <name type="synonym">Siphonia brasiliensis</name>
    <dbReference type="NCBI Taxonomy" id="3981"/>
    <lineage>
        <taxon>Eukaryota</taxon>
        <taxon>Viridiplantae</taxon>
        <taxon>Streptophyta</taxon>
        <taxon>Embryophyta</taxon>
        <taxon>Tracheophyta</taxon>
        <taxon>Spermatophyta</taxon>
        <taxon>Magnoliopsida</taxon>
        <taxon>eudicotyledons</taxon>
        <taxon>Gunneridae</taxon>
        <taxon>Pentapetalae</taxon>
        <taxon>rosids</taxon>
        <taxon>fabids</taxon>
        <taxon>Malpighiales</taxon>
        <taxon>Euphorbiaceae</taxon>
        <taxon>Crotonoideae</taxon>
        <taxon>Micrandreae</taxon>
        <taxon>Hevea</taxon>
    </lineage>
</organism>
<keyword evidence="3" id="KW-0479">Metal-binding</keyword>
<proteinExistence type="inferred from homology"/>
<dbReference type="EMBL" id="JAAGAX010000008">
    <property type="protein sequence ID" value="KAF2304907.1"/>
    <property type="molecule type" value="Genomic_DNA"/>
</dbReference>
<dbReference type="PANTHER" id="PTHR12549:SF37">
    <property type="entry name" value="LYSINE-SPECIFIC DEMETHYLASE JMJ26"/>
    <property type="match status" value="1"/>
</dbReference>
<dbReference type="GO" id="GO:0032454">
    <property type="term" value="F:histone H3K9 demethylase activity"/>
    <property type="evidence" value="ECO:0007669"/>
    <property type="project" value="InterPro"/>
</dbReference>
<evidence type="ECO:0000256" key="2">
    <source>
        <dbReference type="ARBA" id="ARBA00006801"/>
    </source>
</evidence>
<keyword evidence="4" id="KW-0539">Nucleus</keyword>
<evidence type="ECO:0000256" key="1">
    <source>
        <dbReference type="ARBA" id="ARBA00004123"/>
    </source>
</evidence>
<reference evidence="5 6" key="1">
    <citation type="journal article" date="2020" name="Mol. Plant">
        <title>The Chromosome-Based Rubber Tree Genome Provides New Insights into Spurge Genome Evolution and Rubber Biosynthesis.</title>
        <authorList>
            <person name="Liu J."/>
            <person name="Shi C."/>
            <person name="Shi C.C."/>
            <person name="Li W."/>
            <person name="Zhang Q.J."/>
            <person name="Zhang Y."/>
            <person name="Li K."/>
            <person name="Lu H.F."/>
            <person name="Shi C."/>
            <person name="Zhu S.T."/>
            <person name="Xiao Z.Y."/>
            <person name="Nan H."/>
            <person name="Yue Y."/>
            <person name="Zhu X.G."/>
            <person name="Wu Y."/>
            <person name="Hong X.N."/>
            <person name="Fan G.Y."/>
            <person name="Tong Y."/>
            <person name="Zhang D."/>
            <person name="Mao C.L."/>
            <person name="Liu Y.L."/>
            <person name="Hao S.J."/>
            <person name="Liu W.Q."/>
            <person name="Lv M.Q."/>
            <person name="Zhang H.B."/>
            <person name="Liu Y."/>
            <person name="Hu-Tang G.R."/>
            <person name="Wang J.P."/>
            <person name="Wang J.H."/>
            <person name="Sun Y.H."/>
            <person name="Ni S.B."/>
            <person name="Chen W.B."/>
            <person name="Zhang X.C."/>
            <person name="Jiao Y.N."/>
            <person name="Eichler E.E."/>
            <person name="Li G.H."/>
            <person name="Liu X."/>
            <person name="Gao L.Z."/>
        </authorList>
    </citation>
    <scope>NUCLEOTIDE SEQUENCE [LARGE SCALE GENOMIC DNA]</scope>
    <source>
        <strain evidence="6">cv. GT1</strain>
        <tissue evidence="5">Leaf</tissue>
    </source>
</reference>
<evidence type="ECO:0000256" key="4">
    <source>
        <dbReference type="ARBA" id="ARBA00023242"/>
    </source>
</evidence>
<comment type="caution">
    <text evidence="5">The sequence shown here is derived from an EMBL/GenBank/DDBJ whole genome shotgun (WGS) entry which is preliminary data.</text>
</comment>
<dbReference type="GO" id="GO:0000118">
    <property type="term" value="C:histone deacetylase complex"/>
    <property type="evidence" value="ECO:0007669"/>
    <property type="project" value="TreeGrafter"/>
</dbReference>
<dbReference type="Proteomes" id="UP000467840">
    <property type="component" value="Chromosome 9"/>
</dbReference>
<dbReference type="PANTHER" id="PTHR12549">
    <property type="entry name" value="JMJC DOMAIN-CONTAINING HISTONE DEMETHYLATION PROTEIN"/>
    <property type="match status" value="1"/>
</dbReference>
<dbReference type="GO" id="GO:0000785">
    <property type="term" value="C:chromatin"/>
    <property type="evidence" value="ECO:0007669"/>
    <property type="project" value="TreeGrafter"/>
</dbReference>
<name>A0A6A6LWL5_HEVBR</name>
<dbReference type="GO" id="GO:0046872">
    <property type="term" value="F:metal ion binding"/>
    <property type="evidence" value="ECO:0007669"/>
    <property type="project" value="UniProtKB-KW"/>
</dbReference>